<sequence>MSDVECLRRLLVEPLAYLHPQRLVVPPDFEGEEARRRLNDMLRDGLALPLALPSTALGGVAKQWVRQWRQLPCVALLMGAYRLWPALARGAAWRCLPASVRRFAGCRLGARGGLPVAGLPVSIEQVEAAGLNALWGWHRQVPPWLLECLALQFSEPVVGLHRQWPVPEPDPTLFFLAVQHARLDPIHR</sequence>
<reference evidence="1 2" key="1">
    <citation type="submission" date="2015-01" db="EMBL/GenBank/DDBJ databases">
        <title>Draft Genome Sequence of the Biocontrol and Plant Growth-Promoting Rhizobacteria (PGPR) Pseudomonas fluorescens UM270.</title>
        <authorList>
            <person name="Hernandez-Salmeron J.E."/>
            <person name="Santoyo G."/>
            <person name="Moreno-Hagelsieb G."/>
            <person name="Hernandez-Leon R."/>
        </authorList>
    </citation>
    <scope>NUCLEOTIDE SEQUENCE [LARGE SCALE GENOMIC DNA]</scope>
    <source>
        <strain evidence="1 2">UM270</strain>
    </source>
</reference>
<dbReference type="EMBL" id="JXNZ01000154">
    <property type="protein sequence ID" value="KIQ58311.1"/>
    <property type="molecule type" value="Genomic_DNA"/>
</dbReference>
<evidence type="ECO:0000313" key="1">
    <source>
        <dbReference type="EMBL" id="KIQ58311.1"/>
    </source>
</evidence>
<evidence type="ECO:0000313" key="2">
    <source>
        <dbReference type="Proteomes" id="UP000032101"/>
    </source>
</evidence>
<dbReference type="AlphaFoldDB" id="A0A0D0NGG8"/>
<accession>A0A0D0NGG8</accession>
<comment type="caution">
    <text evidence="1">The sequence shown here is derived from an EMBL/GenBank/DDBJ whole genome shotgun (WGS) entry which is preliminary data.</text>
</comment>
<proteinExistence type="predicted"/>
<dbReference type="Pfam" id="PF09482">
    <property type="entry name" value="OrgA_MxiK"/>
    <property type="match status" value="1"/>
</dbReference>
<gene>
    <name evidence="1" type="ORF">RL74_16420</name>
</gene>
<protein>
    <submittedName>
        <fullName evidence="1">Secretion system protein</fullName>
    </submittedName>
</protein>
<dbReference type="RefSeq" id="WP_042730848.1">
    <property type="nucleotide sequence ID" value="NZ_JXNZ01000154.1"/>
</dbReference>
<dbReference type="InterPro" id="IPR013388">
    <property type="entry name" value="T3SS_OrgA/MxiK"/>
</dbReference>
<name>A0A0D0NGG8_PSEFL</name>
<organism evidence="1 2">
    <name type="scientific">Pseudomonas fluorescens</name>
    <dbReference type="NCBI Taxonomy" id="294"/>
    <lineage>
        <taxon>Bacteria</taxon>
        <taxon>Pseudomonadati</taxon>
        <taxon>Pseudomonadota</taxon>
        <taxon>Gammaproteobacteria</taxon>
        <taxon>Pseudomonadales</taxon>
        <taxon>Pseudomonadaceae</taxon>
        <taxon>Pseudomonas</taxon>
    </lineage>
</organism>
<dbReference type="OrthoDB" id="8596321at2"/>
<dbReference type="Proteomes" id="UP000032101">
    <property type="component" value="Unassembled WGS sequence"/>
</dbReference>
<dbReference type="PATRIC" id="fig|294.124.peg.3387"/>